<keyword evidence="3" id="KW-0813">Transport</keyword>
<dbReference type="PANTHER" id="PTHR31344">
    <property type="entry name" value="NUCLEAR PORE COMPLEX PROTEIN NUP205"/>
    <property type="match status" value="1"/>
</dbReference>
<comment type="subcellular location">
    <subcellularLocation>
        <location evidence="1">Nucleus</location>
    </subcellularLocation>
</comment>
<evidence type="ECO:0000256" key="1">
    <source>
        <dbReference type="ARBA" id="ARBA00004123"/>
    </source>
</evidence>
<dbReference type="EMBL" id="BDGX01000009">
    <property type="protein sequence ID" value="GAV48162.1"/>
    <property type="molecule type" value="Genomic_DNA"/>
</dbReference>
<dbReference type="eggNOG" id="KOG1835">
    <property type="taxonomic scope" value="Eukaryota"/>
</dbReference>
<evidence type="ECO:0000313" key="6">
    <source>
        <dbReference type="EMBL" id="GAV48162.1"/>
    </source>
</evidence>
<dbReference type="GO" id="GO:0044611">
    <property type="term" value="C:nuclear pore inner ring"/>
    <property type="evidence" value="ECO:0007669"/>
    <property type="project" value="TreeGrafter"/>
</dbReference>
<feature type="coiled-coil region" evidence="5">
    <location>
        <begin position="25"/>
        <end position="52"/>
    </location>
</feature>
<keyword evidence="5" id="KW-0175">Coiled coil</keyword>
<protein>
    <recommendedName>
        <fullName evidence="8">Nucleoporin NUP192</fullName>
    </recommendedName>
</protein>
<dbReference type="PANTHER" id="PTHR31344:SF0">
    <property type="entry name" value="NUCLEAR PORE COMPLEX PROTEIN NUP205"/>
    <property type="match status" value="1"/>
</dbReference>
<comment type="similarity">
    <text evidence="2">Belongs to the NUP186/NUP192/NUP205 family.</text>
</comment>
<proteinExistence type="inferred from homology"/>
<dbReference type="Pfam" id="PF11894">
    <property type="entry name" value="Nup192"/>
    <property type="match status" value="1"/>
</dbReference>
<reference evidence="6 7" key="1">
    <citation type="submission" date="2016-08" db="EMBL/GenBank/DDBJ databases">
        <title>Draft genome sequence of allopolyploid Zygosaccharomyces rouxii.</title>
        <authorList>
            <person name="Watanabe J."/>
            <person name="Uehara K."/>
            <person name="Mogi Y."/>
            <person name="Tsukioka Y."/>
        </authorList>
    </citation>
    <scope>NUCLEOTIDE SEQUENCE [LARGE SCALE GENOMIC DNA]</scope>
    <source>
        <strain evidence="6 7">NBRC 110957</strain>
    </source>
</reference>
<evidence type="ECO:0000256" key="4">
    <source>
        <dbReference type="ARBA" id="ARBA00023242"/>
    </source>
</evidence>
<dbReference type="GO" id="GO:0006999">
    <property type="term" value="P:nuclear pore organization"/>
    <property type="evidence" value="ECO:0007669"/>
    <property type="project" value="TreeGrafter"/>
</dbReference>
<evidence type="ECO:0000256" key="5">
    <source>
        <dbReference type="SAM" id="Coils"/>
    </source>
</evidence>
<dbReference type="GO" id="GO:0017056">
    <property type="term" value="F:structural constituent of nuclear pore"/>
    <property type="evidence" value="ECO:0007669"/>
    <property type="project" value="TreeGrafter"/>
</dbReference>
<dbReference type="InterPro" id="IPR021827">
    <property type="entry name" value="Nup186/Nup192/Nup205"/>
</dbReference>
<evidence type="ECO:0000256" key="3">
    <source>
        <dbReference type="ARBA" id="ARBA00022448"/>
    </source>
</evidence>
<evidence type="ECO:0000256" key="2">
    <source>
        <dbReference type="ARBA" id="ARBA00005892"/>
    </source>
</evidence>
<dbReference type="OrthoDB" id="2019644at2759"/>
<evidence type="ECO:0000313" key="7">
    <source>
        <dbReference type="Proteomes" id="UP000187013"/>
    </source>
</evidence>
<evidence type="ECO:0008006" key="8">
    <source>
        <dbReference type="Google" id="ProtNLM"/>
    </source>
</evidence>
<keyword evidence="4" id="KW-0539">Nucleus</keyword>
<sequence>MRWSATDFQSLYYSIESGSFDESLFQELLTDLQNLNLNENKLKNANSRSQLEKGEFTLENGNTYKVNEQFMVAAINLSDELNLDELVVCELILSDPSTGDEENDDEVSLVSAGKIQYFLRRQFILQIVAFIVNCADADSPVYKKLTSNGILASKILESFKFIHAQLADIKQFVNRAQILDNYTALFQQNVKFKRDFLLREYDVLSQILYGLVDNKTLLKKDYILQILNVASELDANDFFIIYYLPAILHAFHELHNFQDSEVKELHSHFIKELKNESIYAKPVKVALIFVFLAYFIGWCKLDPTKRADLYDFPRDVDEPMTAAVELGAIEQLLVFAADTSEVEKDKSMDLFYDLRSLLERHIPRLVPKQLLDNERELQQNNNFIVNTENTNRGNGSVSNSFQRVVLSEQTQGFFLSTFNEALRTTIADCAFLLTKIKDAEEDSLLSGEDLDLDDISMKADLERFFLTIYFFYSARPEFSKVFWQDKESNAYGFIEWSAKCTDNLMRSCFYLMISSLSYGSENSLSVYHYIGGNNSVSWQVIAQCISDYISKINNLTEKVQLRQQKQESEEVDLTAVAFEEGLNEETVVFISPLLTLVGTVAQNVDEEVKKSLSNLFGDILFEFARLETPLIGACFKTLSELVPKLESERSKFWYSLDSFVFKDTTVTSLPDSYRDIFSSSLTNFSEVVGFLQLFNKLISIESKEENSGHIIFGKLAFPTKLGANYRKAGVWPYFDYIFNEVFVHSTKLHHTLNVRSIQLPILQIIEQALYSFDYSVILDSMAAGVNLDKLVDTEDFFTYIQECPATAAFNYIFTEKVYKCLFEIGDVGVDQLSIDLEHGADQLELIDFSVKIINDVLTYQETYIEELAPIFMRHGRSDYFVPKDFGLHGLRSFYDAIFFNLPSVAHFGLYVGVDDYLLASNSLRILDKISLRHSSEDTQLTVKNKLLVIFDSVDESARIKDAFISQVERPIESLEMLTLKLEVLDFINNNLSYTGRKFTVAHLLLGFQVTNILSVGPDLSTFIGSQTSLLNSLILLLESSLQSMSADRIDYAPMRLAAAALEIILKLCRNPLTSGVVLDYLAERQLFERLIELDLQIDSFTSWNGRFFDTKSPEHIKDFVQSESIGSLLSFLGYRNFFLQYMSLVIHRLSTSGRRSQINSHVDLLTSNSIYSAKIFSFLDSLNFEDLPLDYNSIKGLRLFANLPLNLEKVTFKICCSGNIFDFSEIQSLMNLSERVYVKEPLVSQLVTDGTQVDGIVECARTESSIIRSCITSYLSRKYFMERQLAILHSWVQLVQIIVSDGELSPLTRSNFILEIFGTVVPKINDYLEFDISFSEELVSLAVFLYDVYQKDRISIDNYQTVDNRLYTLFKVCVQGINSPLSSFSLRSDFYVLTNNYLVRMLKDSNLAKQVLRDLKLNYEVLVEIICNDAIYSQGTNRITSIFLLDSLIQLGNLNKENFILDSLVRNTQLLLIIRTIKNVDALLCSPSENISIEDLLYELTAFKSILYLLIRIAESKNGAHALIQNKLFQVIGDCSFLQVDPDLGLELVFDEMSVKSSNLLRVNVSLDSSLFLGKETDGISMFELLVPVFQLISAVLLSMGSSNQPVIFEVKKLLVKFRKLSLGILKRDALKDINSKYRPSVSSSEGLKQMVKLIVMLCTLTGYHGEEKLPQVF</sequence>
<comment type="caution">
    <text evidence="6">The sequence shown here is derived from an EMBL/GenBank/DDBJ whole genome shotgun (WGS) entry which is preliminary data.</text>
</comment>
<name>A0A1Q2ZXC0_ZYGRO</name>
<gene>
    <name evidence="6" type="ORF">ZYGR_0I04590</name>
</gene>
<accession>A0A1Q2ZXC0</accession>
<dbReference type="Proteomes" id="UP000187013">
    <property type="component" value="Unassembled WGS sequence"/>
</dbReference>
<organism evidence="6 7">
    <name type="scientific">Zygosaccharomyces rouxii</name>
    <dbReference type="NCBI Taxonomy" id="4956"/>
    <lineage>
        <taxon>Eukaryota</taxon>
        <taxon>Fungi</taxon>
        <taxon>Dikarya</taxon>
        <taxon>Ascomycota</taxon>
        <taxon>Saccharomycotina</taxon>
        <taxon>Saccharomycetes</taxon>
        <taxon>Saccharomycetales</taxon>
        <taxon>Saccharomycetaceae</taxon>
        <taxon>Zygosaccharomyces</taxon>
    </lineage>
</organism>